<feature type="domain" description="HTH cro/C1-type" evidence="2">
    <location>
        <begin position="15"/>
        <end position="69"/>
    </location>
</feature>
<reference evidence="3" key="1">
    <citation type="submission" date="2024-02" db="EMBL/GenBank/DDBJ databases">
        <title>Bacterial skin colonization with Propionibacterium avidum as a risk factor for Periprosthetic Joint Infections - a single-center prospective study.</title>
        <authorList>
            <person name="Achermann Y."/>
        </authorList>
    </citation>
    <scope>NUCLEOTIDE SEQUENCE</scope>
    <source>
        <strain evidence="3">PAVI-2017310195</strain>
    </source>
</reference>
<evidence type="ECO:0000259" key="2">
    <source>
        <dbReference type="PROSITE" id="PS50943"/>
    </source>
</evidence>
<dbReference type="PANTHER" id="PTHR43236:SF1">
    <property type="entry name" value="BLL7220 PROTEIN"/>
    <property type="match status" value="1"/>
</dbReference>
<accession>A0AB35XGX1</accession>
<name>A0AB35XGX1_9ACTN</name>
<dbReference type="GO" id="GO:0003677">
    <property type="term" value="F:DNA binding"/>
    <property type="evidence" value="ECO:0007669"/>
    <property type="project" value="InterPro"/>
</dbReference>
<dbReference type="RefSeq" id="WP_016666707.1">
    <property type="nucleotide sequence ID" value="NZ_CABKSM010000001.1"/>
</dbReference>
<dbReference type="InterPro" id="IPR010982">
    <property type="entry name" value="Lambda_DNA-bd_dom_sf"/>
</dbReference>
<dbReference type="PROSITE" id="PS50943">
    <property type="entry name" value="HTH_CROC1"/>
    <property type="match status" value="1"/>
</dbReference>
<dbReference type="Gene3D" id="1.10.260.40">
    <property type="entry name" value="lambda repressor-like DNA-binding domains"/>
    <property type="match status" value="1"/>
</dbReference>
<dbReference type="InterPro" id="IPR001387">
    <property type="entry name" value="Cro/C1-type_HTH"/>
</dbReference>
<comment type="caution">
    <text evidence="3">The sequence shown here is derived from an EMBL/GenBank/DDBJ whole genome shotgun (WGS) entry which is preliminary data.</text>
</comment>
<dbReference type="Proteomes" id="UP001309299">
    <property type="component" value="Unassembled WGS sequence"/>
</dbReference>
<evidence type="ECO:0000313" key="4">
    <source>
        <dbReference type="Proteomes" id="UP001309299"/>
    </source>
</evidence>
<dbReference type="CDD" id="cd00093">
    <property type="entry name" value="HTH_XRE"/>
    <property type="match status" value="1"/>
</dbReference>
<dbReference type="Pfam" id="PF01381">
    <property type="entry name" value="HTH_3"/>
    <property type="match status" value="1"/>
</dbReference>
<dbReference type="InterPro" id="IPR010359">
    <property type="entry name" value="IrrE_HExxH"/>
</dbReference>
<protein>
    <submittedName>
        <fullName evidence="3">ImmA/IrrE family metallo-endopeptidase</fullName>
    </submittedName>
</protein>
<gene>
    <name evidence="3" type="ORF">V7F78_01820</name>
</gene>
<evidence type="ECO:0000256" key="1">
    <source>
        <dbReference type="ARBA" id="ARBA00007227"/>
    </source>
</evidence>
<dbReference type="Gene3D" id="1.10.10.2910">
    <property type="match status" value="1"/>
</dbReference>
<organism evidence="3 4">
    <name type="scientific">Cutibacterium avidum</name>
    <dbReference type="NCBI Taxonomy" id="33010"/>
    <lineage>
        <taxon>Bacteria</taxon>
        <taxon>Bacillati</taxon>
        <taxon>Actinomycetota</taxon>
        <taxon>Actinomycetes</taxon>
        <taxon>Propionibacteriales</taxon>
        <taxon>Propionibacteriaceae</taxon>
        <taxon>Cutibacterium</taxon>
    </lineage>
</organism>
<dbReference type="PANTHER" id="PTHR43236">
    <property type="entry name" value="ANTITOXIN HIGA1"/>
    <property type="match status" value="1"/>
</dbReference>
<evidence type="ECO:0000313" key="3">
    <source>
        <dbReference type="EMBL" id="MEH1545775.1"/>
    </source>
</evidence>
<proteinExistence type="inferred from homology"/>
<sequence length="356" mass="39048">MTTLPDYAVAPGEHIQEWLDDQGINAAELARRLDVTPKHVSELLSGKAPLSATVALGLERVTGIPARIWNRFEAGYREDMARLAEADRLAAQYGQAKLFPLAYLRKWRYVSASARDEAGTVRDLLSLLGIADLDTFAATWVHAKVAYRKVTLATDKVYERATWLALGERVAEVESLGEYDRSGLETLIPQLRSMTARPNPVEALGEVTAMLRGVGVALCLIPPIPGFGVHGATRWISGHPVVQLSVRGKTDDQLWFTLFHELGHVLLHGQKTVFLQGAGDRAEAEADEFASSTLIPEPYQDRLPSGRNIAAVRDLAAELGIAPSIVLGQAQRATQDFAWGQKLRVRLVWDDTKAAQ</sequence>
<dbReference type="SMART" id="SM00530">
    <property type="entry name" value="HTH_XRE"/>
    <property type="match status" value="1"/>
</dbReference>
<dbReference type="InterPro" id="IPR052345">
    <property type="entry name" value="Rad_response_metalloprotease"/>
</dbReference>
<dbReference type="SUPFAM" id="SSF47413">
    <property type="entry name" value="lambda repressor-like DNA-binding domains"/>
    <property type="match status" value="1"/>
</dbReference>
<dbReference type="EMBL" id="JBAKUA010000002">
    <property type="protein sequence ID" value="MEH1545775.1"/>
    <property type="molecule type" value="Genomic_DNA"/>
</dbReference>
<dbReference type="Pfam" id="PF06114">
    <property type="entry name" value="Peptidase_M78"/>
    <property type="match status" value="1"/>
</dbReference>
<comment type="similarity">
    <text evidence="1">Belongs to the short-chain fatty acyl-CoA assimilation regulator (ScfR) family.</text>
</comment>
<dbReference type="AlphaFoldDB" id="A0AB35XGX1"/>